<keyword evidence="3" id="KW-0418">Kinase</keyword>
<feature type="region of interest" description="Disordered" evidence="4">
    <location>
        <begin position="153"/>
        <end position="175"/>
    </location>
</feature>
<accession>A0A5C3KC40</accession>
<dbReference type="STRING" id="230819.A0A5C3KC40"/>
<dbReference type="PROSITE" id="PS51158">
    <property type="entry name" value="ALPHA_KINASE"/>
    <property type="match status" value="1"/>
</dbReference>
<keyword evidence="1" id="KW-0723">Serine/threonine-protein kinase</keyword>
<dbReference type="InterPro" id="IPR011009">
    <property type="entry name" value="Kinase-like_dom_sf"/>
</dbReference>
<dbReference type="Pfam" id="PF02816">
    <property type="entry name" value="Alpha_kinase"/>
    <property type="match status" value="1"/>
</dbReference>
<feature type="domain" description="Alpha-type protein kinase" evidence="5">
    <location>
        <begin position="221"/>
        <end position="457"/>
    </location>
</feature>
<evidence type="ECO:0000256" key="1">
    <source>
        <dbReference type="ARBA" id="ARBA00022527"/>
    </source>
</evidence>
<gene>
    <name evidence="6" type="ORF">FA15DRAFT_710745</name>
</gene>
<evidence type="ECO:0000313" key="7">
    <source>
        <dbReference type="Proteomes" id="UP000307440"/>
    </source>
</evidence>
<protein>
    <recommendedName>
        <fullName evidence="5">Alpha-type protein kinase domain-containing protein</fullName>
    </recommendedName>
</protein>
<dbReference type="CDD" id="cd04515">
    <property type="entry name" value="Alpha_kinase"/>
    <property type="match status" value="1"/>
</dbReference>
<dbReference type="InterPro" id="IPR004166">
    <property type="entry name" value="a-kinase_dom"/>
</dbReference>
<evidence type="ECO:0000313" key="6">
    <source>
        <dbReference type="EMBL" id="TFK17484.1"/>
    </source>
</evidence>
<dbReference type="OrthoDB" id="2744370at2759"/>
<name>A0A5C3KC40_COPMA</name>
<reference evidence="6 7" key="1">
    <citation type="journal article" date="2019" name="Nat. Ecol. Evol.">
        <title>Megaphylogeny resolves global patterns of mushroom evolution.</title>
        <authorList>
            <person name="Varga T."/>
            <person name="Krizsan K."/>
            <person name="Foldi C."/>
            <person name="Dima B."/>
            <person name="Sanchez-Garcia M."/>
            <person name="Sanchez-Ramirez S."/>
            <person name="Szollosi G.J."/>
            <person name="Szarkandi J.G."/>
            <person name="Papp V."/>
            <person name="Albert L."/>
            <person name="Andreopoulos W."/>
            <person name="Angelini C."/>
            <person name="Antonin V."/>
            <person name="Barry K.W."/>
            <person name="Bougher N.L."/>
            <person name="Buchanan P."/>
            <person name="Buyck B."/>
            <person name="Bense V."/>
            <person name="Catcheside P."/>
            <person name="Chovatia M."/>
            <person name="Cooper J."/>
            <person name="Damon W."/>
            <person name="Desjardin D."/>
            <person name="Finy P."/>
            <person name="Geml J."/>
            <person name="Haridas S."/>
            <person name="Hughes K."/>
            <person name="Justo A."/>
            <person name="Karasinski D."/>
            <person name="Kautmanova I."/>
            <person name="Kiss B."/>
            <person name="Kocsube S."/>
            <person name="Kotiranta H."/>
            <person name="LaButti K.M."/>
            <person name="Lechner B.E."/>
            <person name="Liimatainen K."/>
            <person name="Lipzen A."/>
            <person name="Lukacs Z."/>
            <person name="Mihaltcheva S."/>
            <person name="Morgado L.N."/>
            <person name="Niskanen T."/>
            <person name="Noordeloos M.E."/>
            <person name="Ohm R.A."/>
            <person name="Ortiz-Santana B."/>
            <person name="Ovrebo C."/>
            <person name="Racz N."/>
            <person name="Riley R."/>
            <person name="Savchenko A."/>
            <person name="Shiryaev A."/>
            <person name="Soop K."/>
            <person name="Spirin V."/>
            <person name="Szebenyi C."/>
            <person name="Tomsovsky M."/>
            <person name="Tulloss R.E."/>
            <person name="Uehling J."/>
            <person name="Grigoriev I.V."/>
            <person name="Vagvolgyi C."/>
            <person name="Papp T."/>
            <person name="Martin F.M."/>
            <person name="Miettinen O."/>
            <person name="Hibbett D.S."/>
            <person name="Nagy L.G."/>
        </authorList>
    </citation>
    <scope>NUCLEOTIDE SEQUENCE [LARGE SCALE GENOMIC DNA]</scope>
    <source>
        <strain evidence="6 7">CBS 121175</strain>
    </source>
</reference>
<keyword evidence="2" id="KW-0808">Transferase</keyword>
<keyword evidence="7" id="KW-1185">Reference proteome</keyword>
<dbReference type="Proteomes" id="UP000307440">
    <property type="component" value="Unassembled WGS sequence"/>
</dbReference>
<proteinExistence type="predicted"/>
<organism evidence="6 7">
    <name type="scientific">Coprinopsis marcescibilis</name>
    <name type="common">Agaric fungus</name>
    <name type="synonym">Psathyrella marcescibilis</name>
    <dbReference type="NCBI Taxonomy" id="230819"/>
    <lineage>
        <taxon>Eukaryota</taxon>
        <taxon>Fungi</taxon>
        <taxon>Dikarya</taxon>
        <taxon>Basidiomycota</taxon>
        <taxon>Agaricomycotina</taxon>
        <taxon>Agaricomycetes</taxon>
        <taxon>Agaricomycetidae</taxon>
        <taxon>Agaricales</taxon>
        <taxon>Agaricineae</taxon>
        <taxon>Psathyrellaceae</taxon>
        <taxon>Coprinopsis</taxon>
    </lineage>
</organism>
<evidence type="ECO:0000256" key="4">
    <source>
        <dbReference type="SAM" id="MobiDB-lite"/>
    </source>
</evidence>
<evidence type="ECO:0000256" key="2">
    <source>
        <dbReference type="ARBA" id="ARBA00022679"/>
    </source>
</evidence>
<dbReference type="EMBL" id="ML210503">
    <property type="protein sequence ID" value="TFK17484.1"/>
    <property type="molecule type" value="Genomic_DNA"/>
</dbReference>
<dbReference type="AlphaFoldDB" id="A0A5C3KC40"/>
<evidence type="ECO:0000256" key="3">
    <source>
        <dbReference type="ARBA" id="ARBA00022777"/>
    </source>
</evidence>
<dbReference type="GO" id="GO:0004674">
    <property type="term" value="F:protein serine/threonine kinase activity"/>
    <property type="evidence" value="ECO:0007669"/>
    <property type="project" value="UniProtKB-KW"/>
</dbReference>
<evidence type="ECO:0000259" key="5">
    <source>
        <dbReference type="PROSITE" id="PS51158"/>
    </source>
</evidence>
<sequence>MHSVASVNSGKRTDAVVVEIKYRLSGKPKVLADLYGSNVAAFGLDTTLWDIQDCALKHFNLTWTKSGRSPVAVTETTLWQRDNGNIDQDLTGATLKEYVAHLAETGLSTAPAASTKFGKKTSAQQKRSAVSFELFIFENMYLERMENYNSVPASELGKGGGKRDRTGSMELSTGEKAPSKVQRVAGCGFEFHSLFSLSSRSTSAKSSSGPIDLSTHVVVQKIECMHLTVEGQPVFVQKVKVNALVADSFLAHGSMEAVFEITFPDSKSTTKYIVKRFFRLTTLSSNEDNNGAMPTPDMSSIPFTVDEHSAEICAKCVRLAQGSQFLKDFYKACQKKGIDVYKHLQFANLWLLQECRVVSKASGMGLTWLMEERHVSSHVTRFSGTLQHASVHSEISHLTIYAFAHFVLESTKHQIVCADLQATVDSGVGDHGIQGINSFLKQHRCGIICEGLCLTQPGESDLLDEDEYEVILSDTDGDIGNNNSEVAVESV</sequence>
<dbReference type="Gene3D" id="3.20.200.10">
    <property type="entry name" value="MHCK/EF2 kinase"/>
    <property type="match status" value="1"/>
</dbReference>
<dbReference type="GO" id="GO:0005524">
    <property type="term" value="F:ATP binding"/>
    <property type="evidence" value="ECO:0007669"/>
    <property type="project" value="InterPro"/>
</dbReference>
<dbReference type="SUPFAM" id="SSF56112">
    <property type="entry name" value="Protein kinase-like (PK-like)"/>
    <property type="match status" value="1"/>
</dbReference>